<dbReference type="Proteomes" id="UP000475862">
    <property type="component" value="Unassembled WGS sequence"/>
</dbReference>
<organism evidence="1 2">
    <name type="scientific">Aphis glycines</name>
    <name type="common">Soybean aphid</name>
    <dbReference type="NCBI Taxonomy" id="307491"/>
    <lineage>
        <taxon>Eukaryota</taxon>
        <taxon>Metazoa</taxon>
        <taxon>Ecdysozoa</taxon>
        <taxon>Arthropoda</taxon>
        <taxon>Hexapoda</taxon>
        <taxon>Insecta</taxon>
        <taxon>Pterygota</taxon>
        <taxon>Neoptera</taxon>
        <taxon>Paraneoptera</taxon>
        <taxon>Hemiptera</taxon>
        <taxon>Sternorrhyncha</taxon>
        <taxon>Aphidomorpha</taxon>
        <taxon>Aphidoidea</taxon>
        <taxon>Aphididae</taxon>
        <taxon>Aphidini</taxon>
        <taxon>Aphis</taxon>
        <taxon>Aphis</taxon>
    </lineage>
</organism>
<dbReference type="AlphaFoldDB" id="A0A6G0U5I6"/>
<comment type="caution">
    <text evidence="1">The sequence shown here is derived from an EMBL/GenBank/DDBJ whole genome shotgun (WGS) entry which is preliminary data.</text>
</comment>
<dbReference type="EMBL" id="VYZN01000002">
    <property type="protein sequence ID" value="KAE9544378.1"/>
    <property type="molecule type" value="Genomic_DNA"/>
</dbReference>
<reference evidence="1 2" key="1">
    <citation type="submission" date="2019-08" db="EMBL/GenBank/DDBJ databases">
        <title>The genome of the soybean aphid Biotype 1, its phylome, world population structure and adaptation to the North American continent.</title>
        <authorList>
            <person name="Giordano R."/>
            <person name="Donthu R.K."/>
            <person name="Hernandez A.G."/>
            <person name="Wright C.L."/>
            <person name="Zimin A.V."/>
        </authorList>
    </citation>
    <scope>NUCLEOTIDE SEQUENCE [LARGE SCALE GENOMIC DNA]</scope>
    <source>
        <tissue evidence="1">Whole aphids</tissue>
    </source>
</reference>
<name>A0A6G0U5I6_APHGL</name>
<proteinExistence type="predicted"/>
<keyword evidence="2" id="KW-1185">Reference proteome</keyword>
<sequence length="219" mass="25617">MVDEKGGLCFNGLNTPKFKFFYNYCKLNLWKILENRYGYAISKICEKLSIEFFNLKYKHKNVVIFQLQNYLKIFLSTTATQALEKSFDSLMSTKVFGSTCISQARIKTFRGPGVNTWLWAPIDENNSLKLENRNRLETRLYLLLKVQIINQCNFKLRRLWALYTRWPRRRPGCLLNPGLVDNPPVVDCGFHEMCAYKAQISESLDEVVFAYSHNSAIRQ</sequence>
<evidence type="ECO:0000313" key="2">
    <source>
        <dbReference type="Proteomes" id="UP000475862"/>
    </source>
</evidence>
<evidence type="ECO:0000313" key="1">
    <source>
        <dbReference type="EMBL" id="KAE9544378.1"/>
    </source>
</evidence>
<protein>
    <submittedName>
        <fullName evidence="1">Uncharacterized protein</fullName>
    </submittedName>
</protein>
<accession>A0A6G0U5I6</accession>
<gene>
    <name evidence="1" type="ORF">AGLY_001557</name>
</gene>